<feature type="compositionally biased region" description="Acidic residues" evidence="8">
    <location>
        <begin position="60"/>
        <end position="69"/>
    </location>
</feature>
<feature type="compositionally biased region" description="Polar residues" evidence="8">
    <location>
        <begin position="42"/>
        <end position="55"/>
    </location>
</feature>
<dbReference type="InterPro" id="IPR054708">
    <property type="entry name" value="MTPAP-like_central"/>
</dbReference>
<organism evidence="11 12">
    <name type="scientific">Phascolomyces articulosus</name>
    <dbReference type="NCBI Taxonomy" id="60185"/>
    <lineage>
        <taxon>Eukaryota</taxon>
        <taxon>Fungi</taxon>
        <taxon>Fungi incertae sedis</taxon>
        <taxon>Mucoromycota</taxon>
        <taxon>Mucoromycotina</taxon>
        <taxon>Mucoromycetes</taxon>
        <taxon>Mucorales</taxon>
        <taxon>Lichtheimiaceae</taxon>
        <taxon>Phascolomyces</taxon>
    </lineage>
</organism>
<evidence type="ECO:0000256" key="5">
    <source>
        <dbReference type="ARBA" id="ARBA00022679"/>
    </source>
</evidence>
<evidence type="ECO:0000256" key="8">
    <source>
        <dbReference type="SAM" id="MobiDB-lite"/>
    </source>
</evidence>
<evidence type="ECO:0000259" key="9">
    <source>
        <dbReference type="Pfam" id="PF03828"/>
    </source>
</evidence>
<keyword evidence="7" id="KW-0460">Magnesium</keyword>
<dbReference type="Gene3D" id="1.10.1410.10">
    <property type="match status" value="1"/>
</dbReference>
<dbReference type="Proteomes" id="UP001209540">
    <property type="component" value="Unassembled WGS sequence"/>
</dbReference>
<evidence type="ECO:0000256" key="6">
    <source>
        <dbReference type="ARBA" id="ARBA00022723"/>
    </source>
</evidence>
<dbReference type="PANTHER" id="PTHR12271:SF113">
    <property type="entry name" value="POLY(A) RNA POLYMERASE CID11"/>
    <property type="match status" value="1"/>
</dbReference>
<evidence type="ECO:0000256" key="1">
    <source>
        <dbReference type="ARBA" id="ARBA00001936"/>
    </source>
</evidence>
<evidence type="ECO:0000313" key="12">
    <source>
        <dbReference type="Proteomes" id="UP001209540"/>
    </source>
</evidence>
<evidence type="ECO:0000256" key="2">
    <source>
        <dbReference type="ARBA" id="ARBA00001946"/>
    </source>
</evidence>
<name>A0AAD5K1M4_9FUNG</name>
<dbReference type="InterPro" id="IPR002058">
    <property type="entry name" value="PAP_assoc"/>
</dbReference>
<reference evidence="11" key="2">
    <citation type="submission" date="2023-02" db="EMBL/GenBank/DDBJ databases">
        <authorList>
            <consortium name="DOE Joint Genome Institute"/>
            <person name="Mondo S.J."/>
            <person name="Chang Y."/>
            <person name="Wang Y."/>
            <person name="Ahrendt S."/>
            <person name="Andreopoulos W."/>
            <person name="Barry K."/>
            <person name="Beard J."/>
            <person name="Benny G.L."/>
            <person name="Blankenship S."/>
            <person name="Bonito G."/>
            <person name="Cuomo C."/>
            <person name="Desiro A."/>
            <person name="Gervers K.A."/>
            <person name="Hundley H."/>
            <person name="Kuo A."/>
            <person name="LaButti K."/>
            <person name="Lang B.F."/>
            <person name="Lipzen A."/>
            <person name="O'Donnell K."/>
            <person name="Pangilinan J."/>
            <person name="Reynolds N."/>
            <person name="Sandor L."/>
            <person name="Smith M.W."/>
            <person name="Tsang A."/>
            <person name="Grigoriev I.V."/>
            <person name="Stajich J.E."/>
            <person name="Spatafora J.W."/>
        </authorList>
    </citation>
    <scope>NUCLEOTIDE SEQUENCE</scope>
    <source>
        <strain evidence="11">RSA 2281</strain>
    </source>
</reference>
<dbReference type="SUPFAM" id="SSF81301">
    <property type="entry name" value="Nucleotidyltransferase"/>
    <property type="match status" value="1"/>
</dbReference>
<feature type="compositionally biased region" description="Low complexity" evidence="8">
    <location>
        <begin position="75"/>
        <end position="85"/>
    </location>
</feature>
<comment type="caution">
    <text evidence="11">The sequence shown here is derived from an EMBL/GenBank/DDBJ whole genome shotgun (WGS) entry which is preliminary data.</text>
</comment>
<dbReference type="Pfam" id="PF03828">
    <property type="entry name" value="PAP_assoc"/>
    <property type="match status" value="1"/>
</dbReference>
<dbReference type="GO" id="GO:0010605">
    <property type="term" value="P:negative regulation of macromolecule metabolic process"/>
    <property type="evidence" value="ECO:0007669"/>
    <property type="project" value="UniProtKB-ARBA"/>
</dbReference>
<feature type="region of interest" description="Disordered" evidence="8">
    <location>
        <begin position="20"/>
        <end position="85"/>
    </location>
</feature>
<dbReference type="AlphaFoldDB" id="A0AAD5K1M4"/>
<comment type="similarity">
    <text evidence="3">Belongs to the DNA polymerase type-B-like family.</text>
</comment>
<evidence type="ECO:0000256" key="7">
    <source>
        <dbReference type="ARBA" id="ARBA00022842"/>
    </source>
</evidence>
<sequence>MLTTKSLIITTDPVSVVPTTLTDPFKTQSSCPDNDDPMVQEYGSSDVTSDQSTDHSPAFSEEEEEEELELNSHPTTNTIAITSRTTSTTMIYDDARSSGMDGDKEREIMQNDISPIQLFCSSTGSSHHTSLPSSSSHFVPIILERHIQDRISVSMLDMYEKLLPTRDAYERRRKFVTKVETILNSEWEGHNIRAHLFGSSENDLGTLTSDVDICLTTSWSGLRCVRTLAVVLKKHGMQRVHTVPRAKVPIVKMWDPIYQLACDMNVNNPLALHNTRMIKTYVAIDPRVRPLTMVIKHWTRQRALNNAADGGTLSTYTWTCMIINFLQMREPPILPVLHQMDNEKHNKKDNLVMIDGLDTSFYSDVDSLRDFGKRNHESLAGLLFAFFRRFAYEFDYETQVVSVRHGRYLSKQEKGWHEGPNKRMFCIEEPFNVHRNLGNSADDASVYGLQTEFRRAVHILLETESLDALYTKYVFPSPQPPRTTATLSSPQPPPFLLPLTSTSLAAVGIPPPHTGTTTTMSDVLHILRRHPW</sequence>
<dbReference type="InterPro" id="IPR043519">
    <property type="entry name" value="NT_sf"/>
</dbReference>
<dbReference type="GO" id="GO:0046872">
    <property type="term" value="F:metal ion binding"/>
    <property type="evidence" value="ECO:0007669"/>
    <property type="project" value="UniProtKB-KW"/>
</dbReference>
<dbReference type="GO" id="GO:0031123">
    <property type="term" value="P:RNA 3'-end processing"/>
    <property type="evidence" value="ECO:0007669"/>
    <property type="project" value="TreeGrafter"/>
</dbReference>
<proteinExistence type="inferred from homology"/>
<keyword evidence="5" id="KW-0808">Transferase</keyword>
<evidence type="ECO:0000256" key="4">
    <source>
        <dbReference type="ARBA" id="ARBA00012388"/>
    </source>
</evidence>
<dbReference type="Gene3D" id="3.30.460.10">
    <property type="entry name" value="Beta Polymerase, domain 2"/>
    <property type="match status" value="1"/>
</dbReference>
<protein>
    <recommendedName>
        <fullName evidence="4">polynucleotide adenylyltransferase</fullName>
        <ecNumber evidence="4">2.7.7.19</ecNumber>
    </recommendedName>
</protein>
<keyword evidence="6" id="KW-0479">Metal-binding</keyword>
<comment type="cofactor">
    <cofactor evidence="1">
        <name>Mn(2+)</name>
        <dbReference type="ChEBI" id="CHEBI:29035"/>
    </cofactor>
</comment>
<feature type="compositionally biased region" description="Polar residues" evidence="8">
    <location>
        <begin position="20"/>
        <end position="32"/>
    </location>
</feature>
<dbReference type="EMBL" id="JAIXMP010000029">
    <property type="protein sequence ID" value="KAI9251751.1"/>
    <property type="molecule type" value="Genomic_DNA"/>
</dbReference>
<keyword evidence="12" id="KW-1185">Reference proteome</keyword>
<accession>A0AAD5K1M4</accession>
<gene>
    <name evidence="11" type="ORF">BDA99DRAFT_181540</name>
</gene>
<feature type="domain" description="Poly(A) RNA polymerase mitochondrial-like central palm" evidence="10">
    <location>
        <begin position="151"/>
        <end position="282"/>
    </location>
</feature>
<dbReference type="EC" id="2.7.7.19" evidence="4"/>
<evidence type="ECO:0000259" key="10">
    <source>
        <dbReference type="Pfam" id="PF22600"/>
    </source>
</evidence>
<dbReference type="SUPFAM" id="SSF81631">
    <property type="entry name" value="PAP/OAS1 substrate-binding domain"/>
    <property type="match status" value="1"/>
</dbReference>
<dbReference type="PANTHER" id="PTHR12271">
    <property type="entry name" value="POLY A POLYMERASE CID PAP -RELATED"/>
    <property type="match status" value="1"/>
</dbReference>
<dbReference type="GO" id="GO:1990817">
    <property type="term" value="F:poly(A) RNA polymerase activity"/>
    <property type="evidence" value="ECO:0007669"/>
    <property type="project" value="UniProtKB-EC"/>
</dbReference>
<reference evidence="11" key="1">
    <citation type="journal article" date="2022" name="IScience">
        <title>Evolution of zygomycete secretomes and the origins of terrestrial fungal ecologies.</title>
        <authorList>
            <person name="Chang Y."/>
            <person name="Wang Y."/>
            <person name="Mondo S."/>
            <person name="Ahrendt S."/>
            <person name="Andreopoulos W."/>
            <person name="Barry K."/>
            <person name="Beard J."/>
            <person name="Benny G.L."/>
            <person name="Blankenship S."/>
            <person name="Bonito G."/>
            <person name="Cuomo C."/>
            <person name="Desiro A."/>
            <person name="Gervers K.A."/>
            <person name="Hundley H."/>
            <person name="Kuo A."/>
            <person name="LaButti K."/>
            <person name="Lang B.F."/>
            <person name="Lipzen A."/>
            <person name="O'Donnell K."/>
            <person name="Pangilinan J."/>
            <person name="Reynolds N."/>
            <person name="Sandor L."/>
            <person name="Smith M.E."/>
            <person name="Tsang A."/>
            <person name="Grigoriev I.V."/>
            <person name="Stajich J.E."/>
            <person name="Spatafora J.W."/>
        </authorList>
    </citation>
    <scope>NUCLEOTIDE SEQUENCE</scope>
    <source>
        <strain evidence="11">RSA 2281</strain>
    </source>
</reference>
<feature type="domain" description="PAP-associated" evidence="9">
    <location>
        <begin position="378"/>
        <end position="434"/>
    </location>
</feature>
<evidence type="ECO:0000256" key="3">
    <source>
        <dbReference type="ARBA" id="ARBA00008593"/>
    </source>
</evidence>
<dbReference type="Pfam" id="PF22600">
    <property type="entry name" value="MTPAP-like_central"/>
    <property type="match status" value="1"/>
</dbReference>
<evidence type="ECO:0000313" key="11">
    <source>
        <dbReference type="EMBL" id="KAI9251751.1"/>
    </source>
</evidence>
<dbReference type="CDD" id="cd05402">
    <property type="entry name" value="NT_PAP_TUTase"/>
    <property type="match status" value="1"/>
</dbReference>
<comment type="cofactor">
    <cofactor evidence="2">
        <name>Mg(2+)</name>
        <dbReference type="ChEBI" id="CHEBI:18420"/>
    </cofactor>
</comment>